<dbReference type="FunFam" id="3.40.30.10:FF:000007">
    <property type="entry name" value="Thioredoxin-dependent thiol peroxidase"/>
    <property type="match status" value="1"/>
</dbReference>
<protein>
    <recommendedName>
        <fullName evidence="3">thioredoxin-dependent peroxiredoxin</fullName>
        <ecNumber evidence="3">1.11.1.24</ecNumber>
    </recommendedName>
    <alternativeName>
        <fullName evidence="9">Thioredoxin peroxidase</fullName>
    </alternativeName>
    <alternativeName>
        <fullName evidence="11">Thioredoxin-dependent peroxiredoxin Bcp</fullName>
    </alternativeName>
</protein>
<dbReference type="InterPro" id="IPR050924">
    <property type="entry name" value="Peroxiredoxin_BCP/PrxQ"/>
</dbReference>
<keyword evidence="16" id="KW-1185">Reference proteome</keyword>
<comment type="catalytic activity">
    <reaction evidence="12">
        <text>a hydroperoxide + [thioredoxin]-dithiol = an alcohol + [thioredoxin]-disulfide + H2O</text>
        <dbReference type="Rhea" id="RHEA:62620"/>
        <dbReference type="Rhea" id="RHEA-COMP:10698"/>
        <dbReference type="Rhea" id="RHEA-COMP:10700"/>
        <dbReference type="ChEBI" id="CHEBI:15377"/>
        <dbReference type="ChEBI" id="CHEBI:29950"/>
        <dbReference type="ChEBI" id="CHEBI:30879"/>
        <dbReference type="ChEBI" id="CHEBI:35924"/>
        <dbReference type="ChEBI" id="CHEBI:50058"/>
        <dbReference type="EC" id="1.11.1.24"/>
    </reaction>
</comment>
<name>A0A150XVT7_9BACT</name>
<keyword evidence="4" id="KW-0575">Peroxidase</keyword>
<dbReference type="CDD" id="cd03017">
    <property type="entry name" value="PRX_BCP"/>
    <property type="match status" value="1"/>
</dbReference>
<dbReference type="InterPro" id="IPR024706">
    <property type="entry name" value="Peroxiredoxin_AhpC-typ"/>
</dbReference>
<evidence type="ECO:0000256" key="13">
    <source>
        <dbReference type="PIRSR" id="PIRSR000239-1"/>
    </source>
</evidence>
<dbReference type="InterPro" id="IPR000866">
    <property type="entry name" value="AhpC/TSA"/>
</dbReference>
<organism evidence="15 16">
    <name type="scientific">Roseivirga echinicomitans</name>
    <dbReference type="NCBI Taxonomy" id="296218"/>
    <lineage>
        <taxon>Bacteria</taxon>
        <taxon>Pseudomonadati</taxon>
        <taxon>Bacteroidota</taxon>
        <taxon>Cytophagia</taxon>
        <taxon>Cytophagales</taxon>
        <taxon>Roseivirgaceae</taxon>
        <taxon>Roseivirga</taxon>
    </lineage>
</organism>
<dbReference type="SUPFAM" id="SSF52833">
    <property type="entry name" value="Thioredoxin-like"/>
    <property type="match status" value="1"/>
</dbReference>
<dbReference type="InterPro" id="IPR013766">
    <property type="entry name" value="Thioredoxin_domain"/>
</dbReference>
<sequence>MALKIGSKAPEIKLKSTSGKTFELSLDLKGKPCIIYFYPKDFTPGCTEEACTFRDAFSDFRDLDVTVIGISKDSISSHQKFKKEHNLPFELLSDPTGKVCKSYDALIPLIKVPKRITYLLDPKHNVVAEYQDMFGAKKHIEVMLKKMKSSNT</sequence>
<dbReference type="PANTHER" id="PTHR42801:SF4">
    <property type="entry name" value="AHPC_TSA FAMILY PROTEIN"/>
    <property type="match status" value="1"/>
</dbReference>
<evidence type="ECO:0000256" key="2">
    <source>
        <dbReference type="ARBA" id="ARBA00011245"/>
    </source>
</evidence>
<feature type="domain" description="Thioredoxin" evidence="14">
    <location>
        <begin position="3"/>
        <end position="152"/>
    </location>
</feature>
<dbReference type="Proteomes" id="UP000075615">
    <property type="component" value="Unassembled WGS sequence"/>
</dbReference>
<reference evidence="15 16" key="1">
    <citation type="submission" date="2016-01" db="EMBL/GenBank/DDBJ databases">
        <title>Genome sequencing of Roseivirga echinicomitans KMM 6058.</title>
        <authorList>
            <person name="Selvaratnam C."/>
            <person name="Thevarajoo S."/>
            <person name="Goh K.M."/>
            <person name="Ee R."/>
            <person name="Chan K.-G."/>
            <person name="Chong C.S."/>
        </authorList>
    </citation>
    <scope>NUCLEOTIDE SEQUENCE [LARGE SCALE GENOMIC DNA]</scope>
    <source>
        <strain evidence="15 16">KMM 6058</strain>
    </source>
</reference>
<dbReference type="GO" id="GO:0034599">
    <property type="term" value="P:cellular response to oxidative stress"/>
    <property type="evidence" value="ECO:0007669"/>
    <property type="project" value="TreeGrafter"/>
</dbReference>
<dbReference type="Gene3D" id="3.40.30.10">
    <property type="entry name" value="Glutaredoxin"/>
    <property type="match status" value="1"/>
</dbReference>
<dbReference type="OrthoDB" id="9812811at2"/>
<evidence type="ECO:0000256" key="3">
    <source>
        <dbReference type="ARBA" id="ARBA00013017"/>
    </source>
</evidence>
<accession>A0A150XVT7</accession>
<evidence type="ECO:0000256" key="8">
    <source>
        <dbReference type="ARBA" id="ARBA00023284"/>
    </source>
</evidence>
<evidence type="ECO:0000256" key="9">
    <source>
        <dbReference type="ARBA" id="ARBA00032824"/>
    </source>
</evidence>
<feature type="active site" description="Cysteine sulfenic acid (-SOH) intermediate; for peroxidase activity" evidence="13">
    <location>
        <position position="46"/>
    </location>
</feature>
<evidence type="ECO:0000256" key="4">
    <source>
        <dbReference type="ARBA" id="ARBA00022559"/>
    </source>
</evidence>
<evidence type="ECO:0000256" key="7">
    <source>
        <dbReference type="ARBA" id="ARBA00023157"/>
    </source>
</evidence>
<evidence type="ECO:0000256" key="11">
    <source>
        <dbReference type="ARBA" id="ARBA00042639"/>
    </source>
</evidence>
<dbReference type="STRING" id="296218.AWN68_13930"/>
<dbReference type="InterPro" id="IPR036249">
    <property type="entry name" value="Thioredoxin-like_sf"/>
</dbReference>
<dbReference type="EC" id="1.11.1.24" evidence="3"/>
<dbReference type="GO" id="GO:0008379">
    <property type="term" value="F:thioredoxin peroxidase activity"/>
    <property type="evidence" value="ECO:0007669"/>
    <property type="project" value="TreeGrafter"/>
</dbReference>
<proteinExistence type="inferred from homology"/>
<comment type="similarity">
    <text evidence="10">Belongs to the peroxiredoxin family. BCP/PrxQ subfamily.</text>
</comment>
<evidence type="ECO:0000256" key="6">
    <source>
        <dbReference type="ARBA" id="ARBA00023002"/>
    </source>
</evidence>
<evidence type="ECO:0000313" key="15">
    <source>
        <dbReference type="EMBL" id="KYG82877.1"/>
    </source>
</evidence>
<dbReference type="EMBL" id="LRDB01000002">
    <property type="protein sequence ID" value="KYG82877.1"/>
    <property type="molecule type" value="Genomic_DNA"/>
</dbReference>
<dbReference type="Pfam" id="PF00578">
    <property type="entry name" value="AhpC-TSA"/>
    <property type="match status" value="1"/>
</dbReference>
<evidence type="ECO:0000256" key="1">
    <source>
        <dbReference type="ARBA" id="ARBA00003330"/>
    </source>
</evidence>
<keyword evidence="8" id="KW-0676">Redox-active center</keyword>
<evidence type="ECO:0000313" key="16">
    <source>
        <dbReference type="Proteomes" id="UP000075615"/>
    </source>
</evidence>
<comment type="subunit">
    <text evidence="2">Monomer.</text>
</comment>
<evidence type="ECO:0000256" key="5">
    <source>
        <dbReference type="ARBA" id="ARBA00022862"/>
    </source>
</evidence>
<evidence type="ECO:0000259" key="14">
    <source>
        <dbReference type="PROSITE" id="PS51352"/>
    </source>
</evidence>
<comment type="caution">
    <text evidence="15">The sequence shown here is derived from an EMBL/GenBank/DDBJ whole genome shotgun (WGS) entry which is preliminary data.</text>
</comment>
<dbReference type="GO" id="GO:0005737">
    <property type="term" value="C:cytoplasm"/>
    <property type="evidence" value="ECO:0007669"/>
    <property type="project" value="TreeGrafter"/>
</dbReference>
<keyword evidence="7" id="KW-1015">Disulfide bond</keyword>
<dbReference type="PIRSF" id="PIRSF000239">
    <property type="entry name" value="AHPC"/>
    <property type="match status" value="1"/>
</dbReference>
<gene>
    <name evidence="15" type="ORF">AWN68_13930</name>
</gene>
<dbReference type="PROSITE" id="PS51352">
    <property type="entry name" value="THIOREDOXIN_2"/>
    <property type="match status" value="1"/>
</dbReference>
<evidence type="ECO:0000256" key="12">
    <source>
        <dbReference type="ARBA" id="ARBA00049091"/>
    </source>
</evidence>
<evidence type="ECO:0000256" key="10">
    <source>
        <dbReference type="ARBA" id="ARBA00038489"/>
    </source>
</evidence>
<dbReference type="RefSeq" id="WP_068412178.1">
    <property type="nucleotide sequence ID" value="NZ_LRDB01000002.1"/>
</dbReference>
<comment type="function">
    <text evidence="1">Thiol-specific peroxidase that catalyzes the reduction of hydrogen peroxide and organic hydroperoxides to water and alcohols, respectively. Plays a role in cell protection against oxidative stress by detoxifying peroxides and as sensor of hydrogen peroxide-mediated signaling events.</text>
</comment>
<dbReference type="PANTHER" id="PTHR42801">
    <property type="entry name" value="THIOREDOXIN-DEPENDENT PEROXIDE REDUCTASE"/>
    <property type="match status" value="1"/>
</dbReference>
<dbReference type="AlphaFoldDB" id="A0A150XVT7"/>
<dbReference type="GO" id="GO:0045454">
    <property type="term" value="P:cell redox homeostasis"/>
    <property type="evidence" value="ECO:0007669"/>
    <property type="project" value="TreeGrafter"/>
</dbReference>
<keyword evidence="5" id="KW-0049">Antioxidant</keyword>
<keyword evidence="6" id="KW-0560">Oxidoreductase</keyword>